<dbReference type="Proteomes" id="UP001445076">
    <property type="component" value="Unassembled WGS sequence"/>
</dbReference>
<dbReference type="EMBL" id="JARKIK010004398">
    <property type="protein sequence ID" value="KAK8718745.1"/>
    <property type="molecule type" value="Genomic_DNA"/>
</dbReference>
<dbReference type="SUPFAM" id="SSF53613">
    <property type="entry name" value="Ribokinase-like"/>
    <property type="match status" value="1"/>
</dbReference>
<keyword evidence="2" id="KW-1185">Reference proteome</keyword>
<reference evidence="1 2" key="1">
    <citation type="journal article" date="2024" name="BMC Genomics">
        <title>Genome assembly of redclaw crayfish (Cherax quadricarinatus) provides insights into its immune adaptation and hypoxia tolerance.</title>
        <authorList>
            <person name="Liu Z."/>
            <person name="Zheng J."/>
            <person name="Li H."/>
            <person name="Fang K."/>
            <person name="Wang S."/>
            <person name="He J."/>
            <person name="Zhou D."/>
            <person name="Weng S."/>
            <person name="Chi M."/>
            <person name="Gu Z."/>
            <person name="He J."/>
            <person name="Li F."/>
            <person name="Wang M."/>
        </authorList>
    </citation>
    <scope>NUCLEOTIDE SEQUENCE [LARGE SCALE GENOMIC DNA]</scope>
    <source>
        <strain evidence="1">ZL_2023a</strain>
    </source>
</reference>
<feature type="non-terminal residue" evidence="1">
    <location>
        <position position="1"/>
    </location>
</feature>
<proteinExistence type="predicted"/>
<name>A0AAW0VQ75_CHEQU</name>
<dbReference type="AlphaFoldDB" id="A0AAW0VQ75"/>
<comment type="caution">
    <text evidence="1">The sequence shown here is derived from an EMBL/GenBank/DDBJ whole genome shotgun (WGS) entry which is preliminary data.</text>
</comment>
<sequence>VWYEPTDIQKATKPWMDGRGQKVTFASPNLNELRSICSHLSLGEVRSMPSRAEELPELLIQLLITTQPLLRTMKALMVTLGASGFVIVRHASLDGIDEPLLPVSPGLQVSDRSATLTAEDVVALHFPAPQTAHIVSVSGAGD</sequence>
<organism evidence="1 2">
    <name type="scientific">Cherax quadricarinatus</name>
    <name type="common">Australian red claw crayfish</name>
    <dbReference type="NCBI Taxonomy" id="27406"/>
    <lineage>
        <taxon>Eukaryota</taxon>
        <taxon>Metazoa</taxon>
        <taxon>Ecdysozoa</taxon>
        <taxon>Arthropoda</taxon>
        <taxon>Crustacea</taxon>
        <taxon>Multicrustacea</taxon>
        <taxon>Malacostraca</taxon>
        <taxon>Eumalacostraca</taxon>
        <taxon>Eucarida</taxon>
        <taxon>Decapoda</taxon>
        <taxon>Pleocyemata</taxon>
        <taxon>Astacidea</taxon>
        <taxon>Parastacoidea</taxon>
        <taxon>Parastacidae</taxon>
        <taxon>Cherax</taxon>
    </lineage>
</organism>
<dbReference type="InterPro" id="IPR029056">
    <property type="entry name" value="Ribokinase-like"/>
</dbReference>
<gene>
    <name evidence="1" type="ORF">OTU49_014505</name>
</gene>
<dbReference type="Gene3D" id="3.40.1190.20">
    <property type="match status" value="1"/>
</dbReference>
<evidence type="ECO:0000313" key="2">
    <source>
        <dbReference type="Proteomes" id="UP001445076"/>
    </source>
</evidence>
<accession>A0AAW0VQ75</accession>
<protein>
    <submittedName>
        <fullName evidence="1">Uncharacterized protein</fullName>
    </submittedName>
</protein>
<evidence type="ECO:0000313" key="1">
    <source>
        <dbReference type="EMBL" id="KAK8718745.1"/>
    </source>
</evidence>
<feature type="non-terminal residue" evidence="1">
    <location>
        <position position="142"/>
    </location>
</feature>